<evidence type="ECO:0000256" key="8">
    <source>
        <dbReference type="ARBA" id="ARBA00023242"/>
    </source>
</evidence>
<dbReference type="GO" id="GO:0000176">
    <property type="term" value="C:nuclear exosome (RNase complex)"/>
    <property type="evidence" value="ECO:0007669"/>
    <property type="project" value="UniProtKB-ARBA"/>
</dbReference>
<dbReference type="GO" id="GO:0071028">
    <property type="term" value="P:nuclear mRNA surveillance"/>
    <property type="evidence" value="ECO:0007669"/>
    <property type="project" value="TreeGrafter"/>
</dbReference>
<keyword evidence="12" id="KW-0540">Nuclease</keyword>
<dbReference type="AlphaFoldDB" id="S3C0R6"/>
<organism evidence="12 13">
    <name type="scientific">Ophiostoma piceae (strain UAMH 11346)</name>
    <name type="common">Sap stain fungus</name>
    <dbReference type="NCBI Taxonomy" id="1262450"/>
    <lineage>
        <taxon>Eukaryota</taxon>
        <taxon>Fungi</taxon>
        <taxon>Dikarya</taxon>
        <taxon>Ascomycota</taxon>
        <taxon>Pezizomycotina</taxon>
        <taxon>Sordariomycetes</taxon>
        <taxon>Sordariomycetidae</taxon>
        <taxon>Ophiostomatales</taxon>
        <taxon>Ophiostomataceae</taxon>
        <taxon>Ophiostoma</taxon>
    </lineage>
</organism>
<dbReference type="EMBL" id="KE148157">
    <property type="protein sequence ID" value="EPE05276.1"/>
    <property type="molecule type" value="Genomic_DNA"/>
</dbReference>
<sequence length="377" mass="41119">MSQQKSQMSLPIFSKIAPHEFLIANLRVPGEGDSSSDDEGTRPNGRAPSKGREFEVNAGSLSQAHGSTALRLGRTSVICGVRGEILPVDSIPQFRPSTVASETDDAASVEADNRRQLRDYDLLVPNLELSTGSAPEFLPGGPPSVLAQVLSTRLYALLHSSGLVDAECLKIWHQKETKKSTESMDVDDDEEEEEEEEPQVKAYWTLYIDIVFLSFDGNPFDAAWAAILAALRDTRLPHARWDADRDRVVCSPAAVEPSVPLTLRGLPVATTAVVCVQNKKKQQRQSSEAAGAHWILTDPDRLEETDCRESITVVVDRQEVDSKKKGKKTSKTVERKTVVRALSKTGGVLVGPDDMHALVATAEQRWASMAKALGQGP</sequence>
<dbReference type="Pfam" id="PF01138">
    <property type="entry name" value="RNase_PH"/>
    <property type="match status" value="1"/>
</dbReference>
<proteinExistence type="inferred from homology"/>
<keyword evidence="12" id="KW-0269">Exonuclease</keyword>
<dbReference type="OMA" id="EIKAFWV"/>
<dbReference type="SUPFAM" id="SSF55666">
    <property type="entry name" value="Ribonuclease PH domain 2-like"/>
    <property type="match status" value="1"/>
</dbReference>
<protein>
    <recommendedName>
        <fullName evidence="9">Ribosomal RNA-processing protein 43</fullName>
    </recommendedName>
</protein>
<dbReference type="PANTHER" id="PTHR11097">
    <property type="entry name" value="EXOSOME COMPLEX EXONUCLEASE RIBOSOMAL RNA PROCESSING PROTEIN"/>
    <property type="match status" value="1"/>
</dbReference>
<dbReference type="GO" id="GO:0005730">
    <property type="term" value="C:nucleolus"/>
    <property type="evidence" value="ECO:0007669"/>
    <property type="project" value="UniProtKB-SubCell"/>
</dbReference>
<dbReference type="InterPro" id="IPR027408">
    <property type="entry name" value="PNPase/RNase_PH_dom_sf"/>
</dbReference>
<evidence type="ECO:0000313" key="12">
    <source>
        <dbReference type="EMBL" id="EPE05276.1"/>
    </source>
</evidence>
<dbReference type="Gene3D" id="3.30.230.70">
    <property type="entry name" value="GHMP Kinase, N-terminal domain"/>
    <property type="match status" value="1"/>
</dbReference>
<feature type="compositionally biased region" description="Acidic residues" evidence="10">
    <location>
        <begin position="184"/>
        <end position="197"/>
    </location>
</feature>
<keyword evidence="12" id="KW-0378">Hydrolase</keyword>
<dbReference type="GO" id="GO:0071038">
    <property type="term" value="P:TRAMP-dependent tRNA surveillance pathway"/>
    <property type="evidence" value="ECO:0007669"/>
    <property type="project" value="TreeGrafter"/>
</dbReference>
<dbReference type="GO" id="GO:0034475">
    <property type="term" value="P:U4 snRNA 3'-end processing"/>
    <property type="evidence" value="ECO:0007669"/>
    <property type="project" value="TreeGrafter"/>
</dbReference>
<evidence type="ECO:0000256" key="1">
    <source>
        <dbReference type="ARBA" id="ARBA00004496"/>
    </source>
</evidence>
<feature type="region of interest" description="Disordered" evidence="10">
    <location>
        <begin position="26"/>
        <end position="53"/>
    </location>
</feature>
<dbReference type="STRING" id="1262450.S3C0R6"/>
<dbReference type="InterPro" id="IPR020568">
    <property type="entry name" value="Ribosomal_Su5_D2-typ_SF"/>
</dbReference>
<evidence type="ECO:0000256" key="10">
    <source>
        <dbReference type="SAM" id="MobiDB-lite"/>
    </source>
</evidence>
<dbReference type="GO" id="GO:0035925">
    <property type="term" value="F:mRNA 3'-UTR AU-rich region binding"/>
    <property type="evidence" value="ECO:0007669"/>
    <property type="project" value="TreeGrafter"/>
</dbReference>
<keyword evidence="8" id="KW-0539">Nucleus</keyword>
<comment type="similarity">
    <text evidence="3">Belongs to the RNase PH family.</text>
</comment>
<keyword evidence="13" id="KW-1185">Reference proteome</keyword>
<feature type="domain" description="Exoribonuclease phosphorolytic" evidence="11">
    <location>
        <begin position="51"/>
        <end position="237"/>
    </location>
</feature>
<evidence type="ECO:0000256" key="2">
    <source>
        <dbReference type="ARBA" id="ARBA00004604"/>
    </source>
</evidence>
<evidence type="ECO:0000256" key="9">
    <source>
        <dbReference type="ARBA" id="ARBA00030617"/>
    </source>
</evidence>
<dbReference type="InterPro" id="IPR001247">
    <property type="entry name" value="ExoRNase_PH_dom1"/>
</dbReference>
<dbReference type="SUPFAM" id="SSF54211">
    <property type="entry name" value="Ribosomal protein S5 domain 2-like"/>
    <property type="match status" value="1"/>
</dbReference>
<evidence type="ECO:0000256" key="4">
    <source>
        <dbReference type="ARBA" id="ARBA00022490"/>
    </source>
</evidence>
<evidence type="ECO:0000259" key="11">
    <source>
        <dbReference type="Pfam" id="PF01138"/>
    </source>
</evidence>
<keyword evidence="5" id="KW-0698">rRNA processing</keyword>
<keyword evidence="7" id="KW-0694">RNA-binding</keyword>
<dbReference type="GO" id="GO:0016075">
    <property type="term" value="P:rRNA catabolic process"/>
    <property type="evidence" value="ECO:0007669"/>
    <property type="project" value="TreeGrafter"/>
</dbReference>
<dbReference type="GO" id="GO:0000467">
    <property type="term" value="P:exonucleolytic trimming to generate mature 3'-end of 5.8S rRNA from tricistronic rRNA transcript (SSU-rRNA, 5.8S rRNA, LSU-rRNA)"/>
    <property type="evidence" value="ECO:0007669"/>
    <property type="project" value="TreeGrafter"/>
</dbReference>
<dbReference type="PANTHER" id="PTHR11097:SF9">
    <property type="entry name" value="EXOSOME COMPLEX COMPONENT RRP43"/>
    <property type="match status" value="1"/>
</dbReference>
<comment type="subcellular location">
    <subcellularLocation>
        <location evidence="1">Cytoplasm</location>
    </subcellularLocation>
    <subcellularLocation>
        <location evidence="2">Nucleus</location>
        <location evidence="2">Nucleolus</location>
    </subcellularLocation>
</comment>
<evidence type="ECO:0000256" key="5">
    <source>
        <dbReference type="ARBA" id="ARBA00022552"/>
    </source>
</evidence>
<dbReference type="GO" id="GO:0004527">
    <property type="term" value="F:exonuclease activity"/>
    <property type="evidence" value="ECO:0007669"/>
    <property type="project" value="UniProtKB-KW"/>
</dbReference>
<evidence type="ECO:0000256" key="6">
    <source>
        <dbReference type="ARBA" id="ARBA00022835"/>
    </source>
</evidence>
<dbReference type="GO" id="GO:0000177">
    <property type="term" value="C:cytoplasmic exosome (RNase complex)"/>
    <property type="evidence" value="ECO:0007669"/>
    <property type="project" value="TreeGrafter"/>
</dbReference>
<dbReference type="eggNOG" id="KOG1613">
    <property type="taxonomic scope" value="Eukaryota"/>
</dbReference>
<keyword evidence="6" id="KW-0271">Exosome</keyword>
<dbReference type="VEuPathDB" id="FungiDB:F503_03881"/>
<dbReference type="GO" id="GO:0071035">
    <property type="term" value="P:nuclear polyadenylation-dependent rRNA catabolic process"/>
    <property type="evidence" value="ECO:0007669"/>
    <property type="project" value="TreeGrafter"/>
</dbReference>
<feature type="region of interest" description="Disordered" evidence="10">
    <location>
        <begin position="179"/>
        <end position="198"/>
    </location>
</feature>
<reference evidence="12 13" key="1">
    <citation type="journal article" date="2013" name="BMC Genomics">
        <title>The genome and transcriptome of the pine saprophyte Ophiostoma piceae, and a comparison with the bark beetle-associated pine pathogen Grosmannia clavigera.</title>
        <authorList>
            <person name="Haridas S."/>
            <person name="Wang Y."/>
            <person name="Lim L."/>
            <person name="Massoumi Alamouti S."/>
            <person name="Jackman S."/>
            <person name="Docking R."/>
            <person name="Robertson G."/>
            <person name="Birol I."/>
            <person name="Bohlmann J."/>
            <person name="Breuil C."/>
        </authorList>
    </citation>
    <scope>NUCLEOTIDE SEQUENCE [LARGE SCALE GENOMIC DNA]</scope>
    <source>
        <strain evidence="12 13">UAMH 11346</strain>
    </source>
</reference>
<dbReference type="OrthoDB" id="45882at2759"/>
<accession>S3C0R6</accession>
<name>S3C0R6_OPHP1</name>
<dbReference type="InterPro" id="IPR036345">
    <property type="entry name" value="ExoRNase_PH_dom2_sf"/>
</dbReference>
<evidence type="ECO:0000256" key="3">
    <source>
        <dbReference type="ARBA" id="ARBA00006678"/>
    </source>
</evidence>
<dbReference type="HOGENOM" id="CLU_038194_5_0_1"/>
<dbReference type="Proteomes" id="UP000016923">
    <property type="component" value="Unassembled WGS sequence"/>
</dbReference>
<evidence type="ECO:0000313" key="13">
    <source>
        <dbReference type="Proteomes" id="UP000016923"/>
    </source>
</evidence>
<dbReference type="GO" id="GO:0034473">
    <property type="term" value="P:U1 snRNA 3'-end processing"/>
    <property type="evidence" value="ECO:0007669"/>
    <property type="project" value="TreeGrafter"/>
</dbReference>
<dbReference type="GO" id="GO:0034476">
    <property type="term" value="P:U5 snRNA 3'-end processing"/>
    <property type="evidence" value="ECO:0007669"/>
    <property type="project" value="TreeGrafter"/>
</dbReference>
<evidence type="ECO:0000256" key="7">
    <source>
        <dbReference type="ARBA" id="ARBA00022884"/>
    </source>
</evidence>
<keyword evidence="4" id="KW-0963">Cytoplasm</keyword>
<gene>
    <name evidence="12" type="ORF">F503_03881</name>
</gene>
<dbReference type="InterPro" id="IPR050590">
    <property type="entry name" value="Exosome_comp_Rrp42_subfam"/>
</dbReference>